<accession>A0ABD1C5P1</accession>
<dbReference type="FunFam" id="3.10.20.370:FF:000001">
    <property type="entry name" value="Retrovirus-related Pol polyprotein from transposon 17.6-like protein"/>
    <property type="match status" value="1"/>
</dbReference>
<feature type="region of interest" description="Disordered" evidence="14">
    <location>
        <begin position="31"/>
        <end position="72"/>
    </location>
</feature>
<keyword evidence="10" id="KW-0229">DNA integration</keyword>
<evidence type="ECO:0000256" key="14">
    <source>
        <dbReference type="SAM" id="MobiDB-lite"/>
    </source>
</evidence>
<dbReference type="GO" id="GO:0003723">
    <property type="term" value="F:RNA binding"/>
    <property type="evidence" value="ECO:0007669"/>
    <property type="project" value="UniProtKB-KW"/>
</dbReference>
<keyword evidence="9" id="KW-0694">RNA-binding</keyword>
<dbReference type="PROSITE" id="PS50878">
    <property type="entry name" value="RT_POL"/>
    <property type="match status" value="1"/>
</dbReference>
<dbReference type="Gene3D" id="3.30.70.270">
    <property type="match status" value="2"/>
</dbReference>
<evidence type="ECO:0000256" key="3">
    <source>
        <dbReference type="ARBA" id="ARBA00022695"/>
    </source>
</evidence>
<keyword evidence="8" id="KW-0460">Magnesium</keyword>
<keyword evidence="2" id="KW-0808">Transferase</keyword>
<keyword evidence="1" id="KW-0645">Protease</keyword>
<dbReference type="Gene3D" id="2.40.70.10">
    <property type="entry name" value="Acid Proteases"/>
    <property type="match status" value="1"/>
</dbReference>
<proteinExistence type="predicted"/>
<dbReference type="Pfam" id="PF00665">
    <property type="entry name" value="rve"/>
    <property type="match status" value="1"/>
</dbReference>
<dbReference type="SUPFAM" id="SSF53098">
    <property type="entry name" value="Ribonuclease H-like"/>
    <property type="match status" value="1"/>
</dbReference>
<dbReference type="Pfam" id="PF13975">
    <property type="entry name" value="gag-asp_proteas"/>
    <property type="match status" value="1"/>
</dbReference>
<dbReference type="CDD" id="cd09274">
    <property type="entry name" value="RNase_HI_RT_Ty3"/>
    <property type="match status" value="1"/>
</dbReference>
<dbReference type="SUPFAM" id="SSF56672">
    <property type="entry name" value="DNA/RNA polymerases"/>
    <property type="match status" value="1"/>
</dbReference>
<dbReference type="InterPro" id="IPR043128">
    <property type="entry name" value="Rev_trsase/Diguanyl_cyclase"/>
</dbReference>
<keyword evidence="11" id="KW-0695">RNA-directed DNA polymerase</keyword>
<dbReference type="PANTHER" id="PTHR35046:SF18">
    <property type="entry name" value="RNA-DIRECTED DNA POLYMERASE"/>
    <property type="match status" value="1"/>
</dbReference>
<dbReference type="GO" id="GO:0003964">
    <property type="term" value="F:RNA-directed DNA polymerase activity"/>
    <property type="evidence" value="ECO:0007669"/>
    <property type="project" value="UniProtKB-KW"/>
</dbReference>
<dbReference type="GO" id="GO:0015074">
    <property type="term" value="P:DNA integration"/>
    <property type="evidence" value="ECO:0007669"/>
    <property type="project" value="UniProtKB-KW"/>
</dbReference>
<evidence type="ECO:0000256" key="8">
    <source>
        <dbReference type="ARBA" id="ARBA00022842"/>
    </source>
</evidence>
<dbReference type="PANTHER" id="PTHR35046">
    <property type="entry name" value="ZINC KNUCKLE (CCHC-TYPE) FAMILY PROTEIN"/>
    <property type="match status" value="1"/>
</dbReference>
<dbReference type="Gene3D" id="1.10.340.70">
    <property type="match status" value="1"/>
</dbReference>
<dbReference type="Proteomes" id="UP001558713">
    <property type="component" value="Unassembled WGS sequence"/>
</dbReference>
<evidence type="ECO:0000259" key="16">
    <source>
        <dbReference type="PROSITE" id="PS50878"/>
    </source>
</evidence>
<evidence type="ECO:0000256" key="9">
    <source>
        <dbReference type="ARBA" id="ARBA00022884"/>
    </source>
</evidence>
<dbReference type="InterPro" id="IPR043502">
    <property type="entry name" value="DNA/RNA_pol_sf"/>
</dbReference>
<comment type="caution">
    <text evidence="18">The sequence shown here is derived from an EMBL/GenBank/DDBJ whole genome shotgun (WGS) entry which is preliminary data.</text>
</comment>
<dbReference type="InterPro" id="IPR001969">
    <property type="entry name" value="Aspartic_peptidase_AS"/>
</dbReference>
<keyword evidence="12" id="KW-0238">DNA-binding</keyword>
<dbReference type="GO" id="GO:0003677">
    <property type="term" value="F:DNA binding"/>
    <property type="evidence" value="ECO:0007669"/>
    <property type="project" value="UniProtKB-KW"/>
</dbReference>
<keyword evidence="13" id="KW-0862">Zinc</keyword>
<dbReference type="InterPro" id="IPR001584">
    <property type="entry name" value="Integrase_cat-core"/>
</dbReference>
<dbReference type="GO" id="GO:0008270">
    <property type="term" value="F:zinc ion binding"/>
    <property type="evidence" value="ECO:0007669"/>
    <property type="project" value="UniProtKB-KW"/>
</dbReference>
<dbReference type="SUPFAM" id="SSF57756">
    <property type="entry name" value="Retrovirus zinc finger-like domains"/>
    <property type="match status" value="1"/>
</dbReference>
<evidence type="ECO:0000256" key="10">
    <source>
        <dbReference type="ARBA" id="ARBA00022908"/>
    </source>
</evidence>
<dbReference type="GO" id="GO:0004190">
    <property type="term" value="F:aspartic-type endopeptidase activity"/>
    <property type="evidence" value="ECO:0007669"/>
    <property type="project" value="UniProtKB-KW"/>
</dbReference>
<feature type="domain" description="Integrase catalytic" evidence="17">
    <location>
        <begin position="1138"/>
        <end position="1298"/>
    </location>
</feature>
<evidence type="ECO:0000256" key="13">
    <source>
        <dbReference type="PROSITE-ProRule" id="PRU00047"/>
    </source>
</evidence>
<dbReference type="PROSITE" id="PS50994">
    <property type="entry name" value="INTEGRASE"/>
    <property type="match status" value="1"/>
</dbReference>
<dbReference type="InterPro" id="IPR036397">
    <property type="entry name" value="RNaseH_sf"/>
</dbReference>
<keyword evidence="3" id="KW-0548">Nucleotidyltransferase</keyword>
<dbReference type="SUPFAM" id="SSF50630">
    <property type="entry name" value="Acid proteases"/>
    <property type="match status" value="1"/>
</dbReference>
<dbReference type="InterPro" id="IPR000477">
    <property type="entry name" value="RT_dom"/>
</dbReference>
<dbReference type="InterPro" id="IPR021109">
    <property type="entry name" value="Peptidase_aspartic_dom_sf"/>
</dbReference>
<dbReference type="EMBL" id="JBANAX010000048">
    <property type="protein sequence ID" value="KAL1224781.1"/>
    <property type="molecule type" value="Genomic_DNA"/>
</dbReference>
<keyword evidence="7" id="KW-0378">Hydrolase</keyword>
<feature type="domain" description="Reverse transcriptase" evidence="16">
    <location>
        <begin position="625"/>
        <end position="804"/>
    </location>
</feature>
<dbReference type="PROSITE" id="PS00141">
    <property type="entry name" value="ASP_PROTEASE"/>
    <property type="match status" value="1"/>
</dbReference>
<evidence type="ECO:0000256" key="11">
    <source>
        <dbReference type="ARBA" id="ARBA00022918"/>
    </source>
</evidence>
<keyword evidence="13" id="KW-0479">Metal-binding</keyword>
<evidence type="ECO:0000256" key="12">
    <source>
        <dbReference type="ARBA" id="ARBA00023125"/>
    </source>
</evidence>
<keyword evidence="6" id="KW-0255">Endonuclease</keyword>
<dbReference type="InterPro" id="IPR041577">
    <property type="entry name" value="RT_RNaseH_2"/>
</dbReference>
<dbReference type="Pfam" id="PF17919">
    <property type="entry name" value="RT_RNaseH_2"/>
    <property type="match status" value="1"/>
</dbReference>
<evidence type="ECO:0000256" key="5">
    <source>
        <dbReference type="ARBA" id="ARBA00022750"/>
    </source>
</evidence>
<reference evidence="18 19" key="1">
    <citation type="submission" date="2024-04" db="EMBL/GenBank/DDBJ databases">
        <title>Genome assembly C_amara_ONT_v2.</title>
        <authorList>
            <person name="Yant L."/>
            <person name="Moore C."/>
            <person name="Slenker M."/>
        </authorList>
    </citation>
    <scope>NUCLEOTIDE SEQUENCE [LARGE SCALE GENOMIC DNA]</scope>
    <source>
        <tissue evidence="18">Leaf</tissue>
    </source>
</reference>
<dbReference type="InterPro" id="IPR056924">
    <property type="entry name" value="SH3_Tf2-1"/>
</dbReference>
<dbReference type="InterPro" id="IPR036875">
    <property type="entry name" value="Znf_CCHC_sf"/>
</dbReference>
<dbReference type="FunFam" id="3.30.70.270:FF:000026">
    <property type="entry name" value="Transposon Ty3-G Gag-Pol polyprotein"/>
    <property type="match status" value="1"/>
</dbReference>
<evidence type="ECO:0000256" key="2">
    <source>
        <dbReference type="ARBA" id="ARBA00022679"/>
    </source>
</evidence>
<gene>
    <name evidence="18" type="ORF">V5N11_027940</name>
</gene>
<dbReference type="InterPro" id="IPR005162">
    <property type="entry name" value="Retrotrans_gag_dom"/>
</dbReference>
<keyword evidence="4" id="KW-0540">Nuclease</keyword>
<dbReference type="Gene3D" id="4.10.60.10">
    <property type="entry name" value="Zinc finger, CCHC-type"/>
    <property type="match status" value="1"/>
</dbReference>
<evidence type="ECO:0000259" key="17">
    <source>
        <dbReference type="PROSITE" id="PS50994"/>
    </source>
</evidence>
<evidence type="ECO:0000256" key="1">
    <source>
        <dbReference type="ARBA" id="ARBA00022670"/>
    </source>
</evidence>
<dbReference type="GO" id="GO:0006508">
    <property type="term" value="P:proteolysis"/>
    <property type="evidence" value="ECO:0007669"/>
    <property type="project" value="UniProtKB-KW"/>
</dbReference>
<sequence>MARPRRAPVQTEAEITREAIAELQAQMAPITTTLQNLQVQHPPPPARDNVDENREAEDDEDQFAADGENPFAPIRNNRALAHNGRPPVHDDYQWEKGFKTEIPEFHGNTSAEELLDWIVTVEEILEFKRAPMGHCVPVLTMRFRGRAAAWWTQLKATRARLGKPKILAWTKLKSKLKKTFLPYNYDQLMFQRLHTIRQGTRSVAEYSTEFFLLLARVDIQDSERQLVARFTAGLRQQIQHTINLFNPLTLSEAHQQALTIESQTKNNFSWTNARQPRLVSQQQSSNPTDDAPPQQPETTIVPFVDKTQARPSSLRCFSCGEIGHRQSNCPKRNRRGLLLNAAGTDVEVIYDEDTTDHTEETVDLVADHGPCLMVRRVCLAPRHIDDNPQRHNLFHSKCTIEGKICNFIIDSGSSENVIAEDVVNKLKLSTELHPYPYKLAWLDRKTDVMITRRALISFSVGGTFKDQIHCDVAPMDACHLLLGRPWLFDHRVKHDGYLNTYSFRYNNQTFTLQPSLPEKQSTPSAPVLILQRKPFELELREERRVLILINSPSEPTMPVVPDHFKSLLQDFQDVFPNELPTGLPPLRDIQHRIDLVPDAILPNRAHYRMSPSEHEELRRQVEELVMKGYLRESLSPCAVPALLIPKKDGSWRMCVDSRAINKITVRYRFPIPRLDDLLDQIGAATIFSKLDLRSGYHQIRIRPGDEWKTAFKTREGLFEWLVMPFGLSNAPSTFMRVMNQSLRPFIGKFVVVYFDDILIFSMTLDEHLAHLRDVLLVLRRDRLFATLKKCEFGSSHVHFLGYIVSAEGLAVDPGKVEAIKSWPVPTTLSATRSFHGLASFYRRFVPQFSSLMAPLTDCIRRDGLFTWTPEASAAFETIKAKLITAPVLALPDFSQVFELHCDASKLGIGAVLSQRNRPIAFFSEKLAGARIRYSTYDVEFYAVVQAIKHWRHYLYHKEFVLFTDHDALKHLSSQDKVSSRHAAWVSYLQQFTFVIKHTSGVSNRVADALSRRHSLLTVLHVSVPGFATFANLYESDDYFGRILLDIQAGRSRDFTLHEGFLFHGDRLCIPACSLRLKFIAEIHNEGHIGRDRTLHLLAQSYFWPSLRRDVERFVERCTTCQTSKGHATNAGLYLPLPIPTQPWSDISMDFVMGLPRTQRGFDSIFVIVDRFSKMVHFVPCKKTTDALQVATLFFREVYRLHGLPTSIVSDRDSRFLGHFWRSLWKMLGTSLDMSSAYHPQTDGQTEVTNRSLGNLLRCLVGDSIKTWDSKLPQAEFAHNHSLNRSSGYSPFQVVYGLLPRGPLDLTNLPDHTRLHGAADDFVDNVHRIHAQVVTNLESSSSKYKAASDSHRRRVIFEPGDLVWAFLTKDRMPAHAYNKLKAKKIGLLTVLERINDNAYRLQLPANITTSDVFNVRYLSRYAPPDTAPDSGSNPSHPEGPDAAS</sequence>
<dbReference type="InterPro" id="IPR041588">
    <property type="entry name" value="Integrase_H2C2"/>
</dbReference>
<dbReference type="CDD" id="cd01647">
    <property type="entry name" value="RT_LTR"/>
    <property type="match status" value="1"/>
</dbReference>
<evidence type="ECO:0000256" key="7">
    <source>
        <dbReference type="ARBA" id="ARBA00022801"/>
    </source>
</evidence>
<dbReference type="Pfam" id="PF00078">
    <property type="entry name" value="RVT_1"/>
    <property type="match status" value="1"/>
</dbReference>
<dbReference type="Gene3D" id="3.10.10.10">
    <property type="entry name" value="HIV Type 1 Reverse Transcriptase, subunit A, domain 1"/>
    <property type="match status" value="1"/>
</dbReference>
<evidence type="ECO:0000259" key="15">
    <source>
        <dbReference type="PROSITE" id="PS50158"/>
    </source>
</evidence>
<dbReference type="GO" id="GO:0004519">
    <property type="term" value="F:endonuclease activity"/>
    <property type="evidence" value="ECO:0007669"/>
    <property type="project" value="UniProtKB-KW"/>
</dbReference>
<dbReference type="CDD" id="cd00303">
    <property type="entry name" value="retropepsin_like"/>
    <property type="match status" value="1"/>
</dbReference>
<dbReference type="Gene3D" id="3.10.20.370">
    <property type="match status" value="1"/>
</dbReference>
<dbReference type="Gene3D" id="3.30.420.10">
    <property type="entry name" value="Ribonuclease H-like superfamily/Ribonuclease H"/>
    <property type="match status" value="1"/>
</dbReference>
<evidence type="ECO:0000313" key="18">
    <source>
        <dbReference type="EMBL" id="KAL1224781.1"/>
    </source>
</evidence>
<dbReference type="FunFam" id="3.30.420.10:FF:000032">
    <property type="entry name" value="Retrovirus-related Pol polyprotein from transposon 297-like Protein"/>
    <property type="match status" value="1"/>
</dbReference>
<dbReference type="SMART" id="SM00343">
    <property type="entry name" value="ZnF_C2HC"/>
    <property type="match status" value="1"/>
</dbReference>
<dbReference type="PROSITE" id="PS50158">
    <property type="entry name" value="ZF_CCHC"/>
    <property type="match status" value="1"/>
</dbReference>
<evidence type="ECO:0000256" key="4">
    <source>
        <dbReference type="ARBA" id="ARBA00022722"/>
    </source>
</evidence>
<organism evidence="18 19">
    <name type="scientific">Cardamine amara subsp. amara</name>
    <dbReference type="NCBI Taxonomy" id="228776"/>
    <lineage>
        <taxon>Eukaryota</taxon>
        <taxon>Viridiplantae</taxon>
        <taxon>Streptophyta</taxon>
        <taxon>Embryophyta</taxon>
        <taxon>Tracheophyta</taxon>
        <taxon>Spermatophyta</taxon>
        <taxon>Magnoliopsida</taxon>
        <taxon>eudicotyledons</taxon>
        <taxon>Gunneridae</taxon>
        <taxon>Pentapetalae</taxon>
        <taxon>rosids</taxon>
        <taxon>malvids</taxon>
        <taxon>Brassicales</taxon>
        <taxon>Brassicaceae</taxon>
        <taxon>Cardamineae</taxon>
        <taxon>Cardamine</taxon>
    </lineage>
</organism>
<protein>
    <submittedName>
        <fullName evidence="18">RNA-directed DNA polymerase-like protein</fullName>
    </submittedName>
</protein>
<dbReference type="InterPro" id="IPR001878">
    <property type="entry name" value="Znf_CCHC"/>
</dbReference>
<feature type="compositionally biased region" description="Polar residues" evidence="14">
    <location>
        <begin position="276"/>
        <end position="288"/>
    </location>
</feature>
<feature type="region of interest" description="Disordered" evidence="14">
    <location>
        <begin position="276"/>
        <end position="304"/>
    </location>
</feature>
<feature type="domain" description="CCHC-type" evidence="15">
    <location>
        <begin position="315"/>
        <end position="331"/>
    </location>
</feature>
<evidence type="ECO:0000256" key="6">
    <source>
        <dbReference type="ARBA" id="ARBA00022759"/>
    </source>
</evidence>
<dbReference type="Pfam" id="PF03732">
    <property type="entry name" value="Retrotrans_gag"/>
    <property type="match status" value="1"/>
</dbReference>
<keyword evidence="5" id="KW-0064">Aspartyl protease</keyword>
<dbReference type="Pfam" id="PF00098">
    <property type="entry name" value="zf-CCHC"/>
    <property type="match status" value="1"/>
</dbReference>
<name>A0ABD1C5P1_CARAN</name>
<evidence type="ECO:0000313" key="19">
    <source>
        <dbReference type="Proteomes" id="UP001558713"/>
    </source>
</evidence>
<dbReference type="Pfam" id="PF17921">
    <property type="entry name" value="Integrase_H2C2"/>
    <property type="match status" value="1"/>
</dbReference>
<feature type="compositionally biased region" description="Acidic residues" evidence="14">
    <location>
        <begin position="54"/>
        <end position="63"/>
    </location>
</feature>
<dbReference type="Pfam" id="PF24626">
    <property type="entry name" value="SH3_Tf2-1"/>
    <property type="match status" value="1"/>
</dbReference>
<dbReference type="InterPro" id="IPR012337">
    <property type="entry name" value="RNaseH-like_sf"/>
</dbReference>
<keyword evidence="13" id="KW-0863">Zinc-finger</keyword>
<keyword evidence="19" id="KW-1185">Reference proteome</keyword>
<feature type="region of interest" description="Disordered" evidence="14">
    <location>
        <begin position="1422"/>
        <end position="1443"/>
    </location>
</feature>